<proteinExistence type="predicted"/>
<organism evidence="2 3">
    <name type="scientific">Caenorhabditis briggsae</name>
    <dbReference type="NCBI Taxonomy" id="6238"/>
    <lineage>
        <taxon>Eukaryota</taxon>
        <taxon>Metazoa</taxon>
        <taxon>Ecdysozoa</taxon>
        <taxon>Nematoda</taxon>
        <taxon>Chromadorea</taxon>
        <taxon>Rhabditida</taxon>
        <taxon>Rhabditina</taxon>
        <taxon>Rhabditomorpha</taxon>
        <taxon>Rhabditoidea</taxon>
        <taxon>Rhabditidae</taxon>
        <taxon>Peloderinae</taxon>
        <taxon>Caenorhabditis</taxon>
    </lineage>
</organism>
<dbReference type="Proteomes" id="UP000829354">
    <property type="component" value="Chromosome III"/>
</dbReference>
<name>A0AAE9JDK6_CAEBR</name>
<dbReference type="EMBL" id="CP092622">
    <property type="protein sequence ID" value="UMM24063.1"/>
    <property type="molecule type" value="Genomic_DNA"/>
</dbReference>
<evidence type="ECO:0000313" key="2">
    <source>
        <dbReference type="EMBL" id="UMM24063.1"/>
    </source>
</evidence>
<feature type="region of interest" description="Disordered" evidence="1">
    <location>
        <begin position="1"/>
        <end position="31"/>
    </location>
</feature>
<protein>
    <submittedName>
        <fullName evidence="2">Uncharacterized protein</fullName>
    </submittedName>
</protein>
<dbReference type="AlphaFoldDB" id="A0AAE9JDK6"/>
<sequence>MVAEKMERKDSESSDNGFLKRKSSLPPGKLRSGVIKARGRIVNCQLPGDLCFQDSMDLDLPERKTQLFKIFHL</sequence>
<accession>A0AAE9JDK6</accession>
<reference evidence="2 3" key="1">
    <citation type="submission" date="2022-04" db="EMBL/GenBank/DDBJ databases">
        <title>Chromosome-level reference genomes for two strains of Caenorhabditis briggsae: an improved platform for comparative genomics.</title>
        <authorList>
            <person name="Stevens L."/>
            <person name="Andersen E."/>
        </authorList>
    </citation>
    <scope>NUCLEOTIDE SEQUENCE [LARGE SCALE GENOMIC DNA]</scope>
    <source>
        <strain evidence="2">VX34</strain>
        <tissue evidence="2">Whole-organism</tissue>
    </source>
</reference>
<feature type="compositionally biased region" description="Basic and acidic residues" evidence="1">
    <location>
        <begin position="1"/>
        <end position="12"/>
    </location>
</feature>
<gene>
    <name evidence="2" type="ORF">L5515_004477</name>
</gene>
<keyword evidence="3" id="KW-1185">Reference proteome</keyword>
<evidence type="ECO:0000256" key="1">
    <source>
        <dbReference type="SAM" id="MobiDB-lite"/>
    </source>
</evidence>
<evidence type="ECO:0000313" key="3">
    <source>
        <dbReference type="Proteomes" id="UP000829354"/>
    </source>
</evidence>